<evidence type="ECO:0000259" key="2">
    <source>
        <dbReference type="Pfam" id="PF08223"/>
    </source>
</evidence>
<protein>
    <submittedName>
        <fullName evidence="4">Phenylacetic acid degradation operon negative regulatory protein PaaX</fullName>
    </submittedName>
</protein>
<dbReference type="RefSeq" id="WP_144045696.1">
    <property type="nucleotide sequence ID" value="NZ_CP041614.1"/>
</dbReference>
<evidence type="ECO:0000259" key="3">
    <source>
        <dbReference type="Pfam" id="PF20803"/>
    </source>
</evidence>
<name>A0ABX5WYM4_9GAMM</name>
<evidence type="ECO:0000313" key="5">
    <source>
        <dbReference type="Proteomes" id="UP000315947"/>
    </source>
</evidence>
<dbReference type="EMBL" id="CP041614">
    <property type="protein sequence ID" value="QDO83317.1"/>
    <property type="molecule type" value="Genomic_DNA"/>
</dbReference>
<dbReference type="Proteomes" id="UP000315947">
    <property type="component" value="Chromosome"/>
</dbReference>
<dbReference type="InterPro" id="IPR011965">
    <property type="entry name" value="PaaX_trns_reg"/>
</dbReference>
<dbReference type="Gene3D" id="1.20.58.1460">
    <property type="match status" value="1"/>
</dbReference>
<dbReference type="Pfam" id="PF08223">
    <property type="entry name" value="PaaX_C"/>
    <property type="match status" value="1"/>
</dbReference>
<dbReference type="Pfam" id="PF07848">
    <property type="entry name" value="PaaX"/>
    <property type="match status" value="1"/>
</dbReference>
<dbReference type="InterPro" id="IPR012906">
    <property type="entry name" value="PaaX-like_N"/>
</dbReference>
<proteinExistence type="predicted"/>
<dbReference type="Pfam" id="PF20803">
    <property type="entry name" value="PaaX_M"/>
    <property type="match status" value="1"/>
</dbReference>
<feature type="domain" description="Transcriptional repressor PaaX-like N-terminal" evidence="1">
    <location>
        <begin position="23"/>
        <end position="89"/>
    </location>
</feature>
<reference evidence="4 5" key="1">
    <citation type="submission" date="2019-07" db="EMBL/GenBank/DDBJ databases">
        <title>Shewanella sp. YLB-06 whole genomic sequence.</title>
        <authorList>
            <person name="Yu L."/>
        </authorList>
    </citation>
    <scope>NUCLEOTIDE SEQUENCE [LARGE SCALE GENOMIC DNA]</scope>
    <source>
        <strain evidence="4 5">YLB-06</strain>
    </source>
</reference>
<dbReference type="InterPro" id="IPR036388">
    <property type="entry name" value="WH-like_DNA-bd_sf"/>
</dbReference>
<gene>
    <name evidence="4" type="ORF">FM037_08860</name>
</gene>
<dbReference type="InterPro" id="IPR048846">
    <property type="entry name" value="PaaX-like_central"/>
</dbReference>
<dbReference type="PIRSF" id="PIRSF020623">
    <property type="entry name" value="PaaX"/>
    <property type="match status" value="1"/>
</dbReference>
<evidence type="ECO:0000259" key="1">
    <source>
        <dbReference type="Pfam" id="PF07848"/>
    </source>
</evidence>
<feature type="domain" description="Transcriptional repressor PaaX-like central Cas2-like" evidence="3">
    <location>
        <begin position="108"/>
        <end position="178"/>
    </location>
</feature>
<dbReference type="InterPro" id="IPR013225">
    <property type="entry name" value="PaaX_C"/>
</dbReference>
<accession>A0ABX5WYM4</accession>
<dbReference type="Gene3D" id="1.10.10.10">
    <property type="entry name" value="Winged helix-like DNA-binding domain superfamily/Winged helix DNA-binding domain"/>
    <property type="match status" value="1"/>
</dbReference>
<dbReference type="Gene3D" id="3.30.70.2650">
    <property type="match status" value="1"/>
</dbReference>
<sequence length="308" mass="35285">MTSISKRTDDISLHIKQQGVSCTSMVVTVFGDVISQHGNWVWLSSLITALEPFGFNERQVRTAVYRLVQSDWLQVNKVGRCSYYCLTESATGHYEKASRRIYASDHGEWDHTWTLVLLVSIADDKKEEFRKSLIWLGFNALSSGLFAHPSSQRSSLDEVIHELNILNDVVVFKATTADLYSQGALKGLTKSLWKFTELEGYYTDFLAFYRPWCQKIFSNLPEPRDCFMLRLAMVHDFRRILLRDPDFPNAMLPQGWVGYEAQDLVQRSYKLLAKSSLLYIQQNLNNAQGTLPDASPHFYTRFGGLINS</sequence>
<organism evidence="4 5">
    <name type="scientific">Shewanella psychropiezotolerans</name>
    <dbReference type="NCBI Taxonomy" id="2593655"/>
    <lineage>
        <taxon>Bacteria</taxon>
        <taxon>Pseudomonadati</taxon>
        <taxon>Pseudomonadota</taxon>
        <taxon>Gammaproteobacteria</taxon>
        <taxon>Alteromonadales</taxon>
        <taxon>Shewanellaceae</taxon>
        <taxon>Shewanella</taxon>
    </lineage>
</organism>
<feature type="domain" description="Transcriptional repressor PaaX-like C-terminal" evidence="2">
    <location>
        <begin position="193"/>
        <end position="279"/>
    </location>
</feature>
<keyword evidence="5" id="KW-1185">Reference proteome</keyword>
<evidence type="ECO:0000313" key="4">
    <source>
        <dbReference type="EMBL" id="QDO83317.1"/>
    </source>
</evidence>
<dbReference type="PANTHER" id="PTHR30319">
    <property type="entry name" value="PHENYLACETIC ACID REGULATOR-RELATED TRANSCRIPTIONAL REPRESSOR"/>
    <property type="match status" value="1"/>
</dbReference>
<dbReference type="PANTHER" id="PTHR30319:SF1">
    <property type="entry name" value="TRANSCRIPTIONAL REPRESSOR PAAX"/>
    <property type="match status" value="1"/>
</dbReference>